<organism evidence="1 2">
    <name type="scientific">Filimonas lacunae</name>
    <dbReference type="NCBI Taxonomy" id="477680"/>
    <lineage>
        <taxon>Bacteria</taxon>
        <taxon>Pseudomonadati</taxon>
        <taxon>Bacteroidota</taxon>
        <taxon>Chitinophagia</taxon>
        <taxon>Chitinophagales</taxon>
        <taxon>Chitinophagaceae</taxon>
        <taxon>Filimonas</taxon>
    </lineage>
</organism>
<proteinExistence type="predicted"/>
<keyword evidence="1" id="KW-0808">Transferase</keyword>
<reference evidence="2" key="1">
    <citation type="submission" date="2017-01" db="EMBL/GenBank/DDBJ databases">
        <authorList>
            <person name="Varghese N."/>
            <person name="Submissions S."/>
        </authorList>
    </citation>
    <scope>NUCLEOTIDE SEQUENCE [LARGE SCALE GENOMIC DNA]</scope>
    <source>
        <strain evidence="2">DSM 21054</strain>
    </source>
</reference>
<dbReference type="Proteomes" id="UP000186917">
    <property type="component" value="Unassembled WGS sequence"/>
</dbReference>
<protein>
    <submittedName>
        <fullName evidence="1">Predicted nucleotidyltransferase</fullName>
    </submittedName>
</protein>
<dbReference type="PANTHER" id="PTHR34817:SF2">
    <property type="entry name" value="NUCLEOTIDYLTRANSFERASE"/>
    <property type="match status" value="1"/>
</dbReference>
<dbReference type="STRING" id="477680.SAMN05421788_1011456"/>
<gene>
    <name evidence="1" type="ORF">SAMN05421788_1011456</name>
</gene>
<evidence type="ECO:0000313" key="1">
    <source>
        <dbReference type="EMBL" id="SIS82777.1"/>
    </source>
</evidence>
<keyword evidence="2" id="KW-1185">Reference proteome</keyword>
<dbReference type="GO" id="GO:0016740">
    <property type="term" value="F:transferase activity"/>
    <property type="evidence" value="ECO:0007669"/>
    <property type="project" value="UniProtKB-KW"/>
</dbReference>
<dbReference type="KEGG" id="fln:FLA_6081"/>
<dbReference type="Pfam" id="PF10127">
    <property type="entry name" value="RlaP"/>
    <property type="match status" value="1"/>
</dbReference>
<dbReference type="RefSeq" id="WP_076377041.1">
    <property type="nucleotide sequence ID" value="NZ_AP017422.1"/>
</dbReference>
<accession>A0A173MRB0</accession>
<dbReference type="InterPro" id="IPR018775">
    <property type="entry name" value="RlaP"/>
</dbReference>
<name>A0A173MRB0_9BACT</name>
<evidence type="ECO:0000313" key="2">
    <source>
        <dbReference type="Proteomes" id="UP000186917"/>
    </source>
</evidence>
<dbReference type="AlphaFoldDB" id="A0A173MRB0"/>
<dbReference type="EMBL" id="FTOR01000001">
    <property type="protein sequence ID" value="SIS82777.1"/>
    <property type="molecule type" value="Genomic_DNA"/>
</dbReference>
<sequence>MTIQELKDKGLLLLECVSGSRAYGLATAQSDTDIRGVYYWPKEKFYGLDYIDQVSNSTNDEVYYELGKFMALLLKNNPNILELLAAPDNCVLYRHPLMQQLSPDLFLSALCKETFGNYALTQIKKARGLNKKMMRPVEKERKGVLDFCYVMQGQDAIALPAWLIAQGWQQERCGLAAMSHAKGLYALYYDVDNTLKYRGIVSSELANEVCLSSIPKGEKIVAYLHCNIDGYSMYCKEYREYWEWMEKRNEDRYQSNQAHGGEYDAKNMMHTIRLLQVAEEIARTGTLVVKRPNREELLAIKSGAYSYEQLLQMAEDLQEKLVIAYRDTALQQTPDKDKIENILVAMRDKLYS</sequence>
<dbReference type="PANTHER" id="PTHR34817">
    <property type="entry name" value="NUCLEOTIDYLTRANSFERASE"/>
    <property type="match status" value="1"/>
</dbReference>
<dbReference type="OrthoDB" id="243791at2"/>